<keyword evidence="1" id="KW-1133">Transmembrane helix</keyword>
<dbReference type="RefSeq" id="XP_031909116.1">
    <property type="nucleotide sequence ID" value="XM_032052330.1"/>
</dbReference>
<organism evidence="2 3">
    <name type="scientific">Aspergillus pseudotamarii</name>
    <dbReference type="NCBI Taxonomy" id="132259"/>
    <lineage>
        <taxon>Eukaryota</taxon>
        <taxon>Fungi</taxon>
        <taxon>Dikarya</taxon>
        <taxon>Ascomycota</taxon>
        <taxon>Pezizomycotina</taxon>
        <taxon>Eurotiomycetes</taxon>
        <taxon>Eurotiomycetidae</taxon>
        <taxon>Eurotiales</taxon>
        <taxon>Aspergillaceae</taxon>
        <taxon>Aspergillus</taxon>
        <taxon>Aspergillus subgen. Circumdati</taxon>
    </lineage>
</organism>
<dbReference type="GeneID" id="43636540"/>
<evidence type="ECO:0000313" key="2">
    <source>
        <dbReference type="EMBL" id="KAE8133053.1"/>
    </source>
</evidence>
<sequence length="162" mass="18762">MGEKEGELAGTRKRRVWKEVRFPSGAKKKKEERGPELMIYRSLVNSSEASSEARFEAIKKEQPLALLTNQDQIDQKEQMHVKRRSKALEVCFQRSVRVNCCNRRTVGALTERQRCTGHKWKLNGPPRRKLVLRQLGVEFSFGLLGFLLCFSFGLFPSLRWPP</sequence>
<keyword evidence="1" id="KW-0812">Transmembrane</keyword>
<dbReference type="Proteomes" id="UP000325672">
    <property type="component" value="Unassembled WGS sequence"/>
</dbReference>
<keyword evidence="3" id="KW-1185">Reference proteome</keyword>
<evidence type="ECO:0000256" key="1">
    <source>
        <dbReference type="SAM" id="Phobius"/>
    </source>
</evidence>
<protein>
    <submittedName>
        <fullName evidence="2">Uncharacterized protein</fullName>
    </submittedName>
</protein>
<reference evidence="2 3" key="1">
    <citation type="submission" date="2019-04" db="EMBL/GenBank/DDBJ databases">
        <title>Friends and foes A comparative genomics study of 23 Aspergillus species from section Flavi.</title>
        <authorList>
            <consortium name="DOE Joint Genome Institute"/>
            <person name="Kjaerbolling I."/>
            <person name="Vesth T."/>
            <person name="Frisvad J.C."/>
            <person name="Nybo J.L."/>
            <person name="Theobald S."/>
            <person name="Kildgaard S."/>
            <person name="Isbrandt T."/>
            <person name="Kuo A."/>
            <person name="Sato A."/>
            <person name="Lyhne E.K."/>
            <person name="Kogle M.E."/>
            <person name="Wiebenga A."/>
            <person name="Kun R.S."/>
            <person name="Lubbers R.J."/>
            <person name="Makela M.R."/>
            <person name="Barry K."/>
            <person name="Chovatia M."/>
            <person name="Clum A."/>
            <person name="Daum C."/>
            <person name="Haridas S."/>
            <person name="He G."/>
            <person name="LaButti K."/>
            <person name="Lipzen A."/>
            <person name="Mondo S."/>
            <person name="Riley R."/>
            <person name="Salamov A."/>
            <person name="Simmons B.A."/>
            <person name="Magnuson J.K."/>
            <person name="Henrissat B."/>
            <person name="Mortensen U.H."/>
            <person name="Larsen T.O."/>
            <person name="Devries R.P."/>
            <person name="Grigoriev I.V."/>
            <person name="Machida M."/>
            <person name="Baker S.E."/>
            <person name="Andersen M.R."/>
        </authorList>
    </citation>
    <scope>NUCLEOTIDE SEQUENCE [LARGE SCALE GENOMIC DNA]</scope>
    <source>
        <strain evidence="2 3">CBS 117625</strain>
    </source>
</reference>
<dbReference type="EMBL" id="ML743622">
    <property type="protein sequence ID" value="KAE8133053.1"/>
    <property type="molecule type" value="Genomic_DNA"/>
</dbReference>
<accession>A0A5N6SI30</accession>
<gene>
    <name evidence="2" type="ORF">BDV38DRAFT_195094</name>
</gene>
<keyword evidence="1" id="KW-0472">Membrane</keyword>
<feature type="transmembrane region" description="Helical" evidence="1">
    <location>
        <begin position="135"/>
        <end position="155"/>
    </location>
</feature>
<proteinExistence type="predicted"/>
<name>A0A5N6SI30_ASPPS</name>
<evidence type="ECO:0000313" key="3">
    <source>
        <dbReference type="Proteomes" id="UP000325672"/>
    </source>
</evidence>
<dbReference type="AlphaFoldDB" id="A0A5N6SI30"/>